<dbReference type="PROSITE" id="PS51900">
    <property type="entry name" value="CB"/>
    <property type="match status" value="1"/>
</dbReference>
<dbReference type="GO" id="GO:0005737">
    <property type="term" value="C:cytoplasm"/>
    <property type="evidence" value="ECO:0007669"/>
    <property type="project" value="UniProtKB-SubCell"/>
</dbReference>
<dbReference type="GO" id="GO:0006313">
    <property type="term" value="P:DNA transposition"/>
    <property type="evidence" value="ECO:0007669"/>
    <property type="project" value="UniProtKB-UniRule"/>
</dbReference>
<dbReference type="GO" id="GO:0051301">
    <property type="term" value="P:cell division"/>
    <property type="evidence" value="ECO:0007669"/>
    <property type="project" value="UniProtKB-KW"/>
</dbReference>
<comment type="caution">
    <text evidence="14">The sequence shown here is derived from an EMBL/GenBank/DDBJ whole genome shotgun (WGS) entry which is preliminary data.</text>
</comment>
<dbReference type="GO" id="GO:0003677">
    <property type="term" value="F:DNA binding"/>
    <property type="evidence" value="ECO:0007669"/>
    <property type="project" value="UniProtKB-UniRule"/>
</dbReference>
<feature type="active site" evidence="11">
    <location>
        <position position="148"/>
    </location>
</feature>
<dbReference type="Pfam" id="PF00589">
    <property type="entry name" value="Phage_integrase"/>
    <property type="match status" value="1"/>
</dbReference>
<dbReference type="PANTHER" id="PTHR30349:SF90">
    <property type="entry name" value="TYROSINE RECOMBINASE XERD"/>
    <property type="match status" value="1"/>
</dbReference>
<evidence type="ECO:0000259" key="13">
    <source>
        <dbReference type="PROSITE" id="PS51900"/>
    </source>
</evidence>
<comment type="function">
    <text evidence="11">Site-specific tyrosine recombinase, which acts by catalyzing the cutting and rejoining of the recombining DNA molecules. The XerC-XerD complex is essential to convert dimers of the bacterial chromosome into monomers to permit their segregation at cell division. It also contributes to the segregational stability of plasmids.</text>
</comment>
<evidence type="ECO:0000313" key="15">
    <source>
        <dbReference type="Proteomes" id="UP000645257"/>
    </source>
</evidence>
<name>A0A918UBU1_9NEIS</name>
<dbReference type="InterPro" id="IPR044068">
    <property type="entry name" value="CB"/>
</dbReference>
<organism evidence="14 15">
    <name type="scientific">Paludibacterium paludis</name>
    <dbReference type="NCBI Taxonomy" id="1225769"/>
    <lineage>
        <taxon>Bacteria</taxon>
        <taxon>Pseudomonadati</taxon>
        <taxon>Pseudomonadota</taxon>
        <taxon>Betaproteobacteria</taxon>
        <taxon>Neisseriales</taxon>
        <taxon>Chromobacteriaceae</taxon>
        <taxon>Paludibacterium</taxon>
    </lineage>
</organism>
<dbReference type="NCBIfam" id="NF001399">
    <property type="entry name" value="PRK00283.1"/>
    <property type="match status" value="1"/>
</dbReference>
<evidence type="ECO:0000259" key="12">
    <source>
        <dbReference type="PROSITE" id="PS51898"/>
    </source>
</evidence>
<dbReference type="Gene3D" id="1.10.443.10">
    <property type="entry name" value="Intergrase catalytic core"/>
    <property type="match status" value="1"/>
</dbReference>
<feature type="active site" evidence="11">
    <location>
        <position position="172"/>
    </location>
</feature>
<dbReference type="Pfam" id="PF02899">
    <property type="entry name" value="Phage_int_SAM_1"/>
    <property type="match status" value="1"/>
</dbReference>
<evidence type="ECO:0000256" key="6">
    <source>
        <dbReference type="ARBA" id="ARBA00022829"/>
    </source>
</evidence>
<reference evidence="14" key="2">
    <citation type="submission" date="2020-09" db="EMBL/GenBank/DDBJ databases">
        <authorList>
            <person name="Sun Q."/>
            <person name="Kim S."/>
        </authorList>
    </citation>
    <scope>NUCLEOTIDE SEQUENCE</scope>
    <source>
        <strain evidence="14">KCTC 32182</strain>
    </source>
</reference>
<evidence type="ECO:0000256" key="11">
    <source>
        <dbReference type="HAMAP-Rule" id="MF_01807"/>
    </source>
</evidence>
<comment type="subcellular location">
    <subcellularLocation>
        <location evidence="1 11">Cytoplasm</location>
    </subcellularLocation>
</comment>
<dbReference type="InterPro" id="IPR011010">
    <property type="entry name" value="DNA_brk_join_enz"/>
</dbReference>
<keyword evidence="5 11" id="KW-0132">Cell division</keyword>
<comment type="similarity">
    <text evidence="2 11">Belongs to the 'phage' integrase family. XerD subfamily.</text>
</comment>
<accession>A0A918UBU1</accession>
<dbReference type="AlphaFoldDB" id="A0A918UBU1"/>
<feature type="active site" evidence="11">
    <location>
        <position position="242"/>
    </location>
</feature>
<dbReference type="InterPro" id="IPR013762">
    <property type="entry name" value="Integrase-like_cat_sf"/>
</dbReference>
<sequence>MSSDAALIERFLEALWLEDGLSDNTRAAYRRDLAKLSERLSTDGDCDLMRADRAAIERALLIRADTDKPATRARLMSTTRRFFRFLNAEGLREDDPVDRLSAPRTGQRLPKSLSERHVEALLDAPDVASPFGLRDRAMLELLYACGLRVSELVGLTLSQLDLQAGVLKTMGKGSKERLVPMGEVAREWLERYLVDARPVLLAGKENDAVFISQRKGPLTRQMAWFLIVRYARSAGLPPVSPHTLRHAFATHLVNHGADLRVVQLLLGHADISTTQIYTHVARERLKALHRQHHPRG</sequence>
<dbReference type="Proteomes" id="UP000645257">
    <property type="component" value="Unassembled WGS sequence"/>
</dbReference>
<evidence type="ECO:0000256" key="10">
    <source>
        <dbReference type="ARBA" id="ARBA00023306"/>
    </source>
</evidence>
<feature type="domain" description="Tyr recombinase" evidence="12">
    <location>
        <begin position="108"/>
        <end position="290"/>
    </location>
</feature>
<dbReference type="RefSeq" id="WP_189536170.1">
    <property type="nucleotide sequence ID" value="NZ_BMYX01000022.1"/>
</dbReference>
<keyword evidence="10 11" id="KW-0131">Cell cycle</keyword>
<evidence type="ECO:0000256" key="7">
    <source>
        <dbReference type="ARBA" id="ARBA00022908"/>
    </source>
</evidence>
<dbReference type="InterPro" id="IPR004107">
    <property type="entry name" value="Integrase_SAM-like_N"/>
</dbReference>
<dbReference type="NCBIfam" id="TIGR02225">
    <property type="entry name" value="recomb_XerD"/>
    <property type="match status" value="1"/>
</dbReference>
<dbReference type="InterPro" id="IPR050090">
    <property type="entry name" value="Tyrosine_recombinase_XerCD"/>
</dbReference>
<protein>
    <recommendedName>
        <fullName evidence="3 11">Tyrosine recombinase XerD</fullName>
    </recommendedName>
</protein>
<dbReference type="HAMAP" id="MF_01807">
    <property type="entry name" value="Recomb_XerD"/>
    <property type="match status" value="1"/>
</dbReference>
<dbReference type="InterPro" id="IPR011932">
    <property type="entry name" value="Recomb_XerD"/>
</dbReference>
<keyword evidence="7 11" id="KW-0229">DNA integration</keyword>
<dbReference type="EMBL" id="BMYX01000022">
    <property type="protein sequence ID" value="GGY25974.1"/>
    <property type="molecule type" value="Genomic_DNA"/>
</dbReference>
<keyword evidence="9 11" id="KW-0233">DNA recombination</keyword>
<dbReference type="InterPro" id="IPR002104">
    <property type="entry name" value="Integrase_catalytic"/>
</dbReference>
<dbReference type="HAMAP" id="MF_01808">
    <property type="entry name" value="Recomb_XerC_XerD"/>
    <property type="match status" value="1"/>
</dbReference>
<feature type="domain" description="Core-binding (CB)" evidence="13">
    <location>
        <begin position="2"/>
        <end position="87"/>
    </location>
</feature>
<dbReference type="SUPFAM" id="SSF56349">
    <property type="entry name" value="DNA breaking-rejoining enzymes"/>
    <property type="match status" value="1"/>
</dbReference>
<evidence type="ECO:0000256" key="5">
    <source>
        <dbReference type="ARBA" id="ARBA00022618"/>
    </source>
</evidence>
<dbReference type="PANTHER" id="PTHR30349">
    <property type="entry name" value="PHAGE INTEGRASE-RELATED"/>
    <property type="match status" value="1"/>
</dbReference>
<feature type="active site" evidence="11">
    <location>
        <position position="268"/>
    </location>
</feature>
<proteinExistence type="inferred from homology"/>
<dbReference type="Gene3D" id="1.10.150.130">
    <property type="match status" value="1"/>
</dbReference>
<reference evidence="14" key="1">
    <citation type="journal article" date="2014" name="Int. J. Syst. Evol. Microbiol.">
        <title>Complete genome sequence of Corynebacterium casei LMG S-19264T (=DSM 44701T), isolated from a smear-ripened cheese.</title>
        <authorList>
            <consortium name="US DOE Joint Genome Institute (JGI-PGF)"/>
            <person name="Walter F."/>
            <person name="Albersmeier A."/>
            <person name="Kalinowski J."/>
            <person name="Ruckert C."/>
        </authorList>
    </citation>
    <scope>NUCLEOTIDE SEQUENCE</scope>
    <source>
        <strain evidence="14">KCTC 32182</strain>
    </source>
</reference>
<keyword evidence="15" id="KW-1185">Reference proteome</keyword>
<dbReference type="CDD" id="cd00798">
    <property type="entry name" value="INT_XerDC_C"/>
    <property type="match status" value="1"/>
</dbReference>
<gene>
    <name evidence="11 14" type="primary">xerD</name>
    <name evidence="14" type="ORF">GCM10011289_31930</name>
</gene>
<evidence type="ECO:0000256" key="2">
    <source>
        <dbReference type="ARBA" id="ARBA00010450"/>
    </source>
</evidence>
<evidence type="ECO:0000256" key="1">
    <source>
        <dbReference type="ARBA" id="ARBA00004496"/>
    </source>
</evidence>
<dbReference type="GO" id="GO:0009037">
    <property type="term" value="F:tyrosine-based site-specific recombinase activity"/>
    <property type="evidence" value="ECO:0007669"/>
    <property type="project" value="UniProtKB-UniRule"/>
</dbReference>
<feature type="active site" description="O-(3'-phospho-DNA)-tyrosine intermediate" evidence="11">
    <location>
        <position position="277"/>
    </location>
</feature>
<keyword evidence="6 11" id="KW-0159">Chromosome partition</keyword>
<evidence type="ECO:0000256" key="4">
    <source>
        <dbReference type="ARBA" id="ARBA00022490"/>
    </source>
</evidence>
<evidence type="ECO:0000256" key="9">
    <source>
        <dbReference type="ARBA" id="ARBA00023172"/>
    </source>
</evidence>
<evidence type="ECO:0000313" key="14">
    <source>
        <dbReference type="EMBL" id="GGY25974.1"/>
    </source>
</evidence>
<keyword evidence="8 11" id="KW-0238">DNA-binding</keyword>
<evidence type="ECO:0000256" key="8">
    <source>
        <dbReference type="ARBA" id="ARBA00023125"/>
    </source>
</evidence>
<dbReference type="GO" id="GO:0007059">
    <property type="term" value="P:chromosome segregation"/>
    <property type="evidence" value="ECO:0007669"/>
    <property type="project" value="UniProtKB-UniRule"/>
</dbReference>
<dbReference type="PROSITE" id="PS51898">
    <property type="entry name" value="TYR_RECOMBINASE"/>
    <property type="match status" value="1"/>
</dbReference>
<keyword evidence="4 11" id="KW-0963">Cytoplasm</keyword>
<dbReference type="InterPro" id="IPR010998">
    <property type="entry name" value="Integrase_recombinase_N"/>
</dbReference>
<evidence type="ECO:0000256" key="3">
    <source>
        <dbReference type="ARBA" id="ARBA00015810"/>
    </source>
</evidence>
<comment type="subunit">
    <text evidence="11">Forms a cyclic heterotetrameric complex composed of two molecules of XerC and two molecules of XerD.</text>
</comment>
<dbReference type="InterPro" id="IPR023009">
    <property type="entry name" value="Tyrosine_recombinase_XerC/XerD"/>
</dbReference>
<feature type="active site" evidence="11">
    <location>
        <position position="245"/>
    </location>
</feature>